<dbReference type="EMBL" id="AMQM01008099">
    <property type="status" value="NOT_ANNOTATED_CDS"/>
    <property type="molecule type" value="Genomic_DNA"/>
</dbReference>
<dbReference type="GeneID" id="20217112"/>
<dbReference type="RefSeq" id="XP_009030786.1">
    <property type="nucleotide sequence ID" value="XM_009032538.1"/>
</dbReference>
<accession>T1G7R5</accession>
<proteinExistence type="predicted"/>
<evidence type="ECO:0000313" key="2">
    <source>
        <dbReference type="EMBL" id="ESN91110.1"/>
    </source>
</evidence>
<dbReference type="EnsemblMetazoa" id="HelroT90450">
    <property type="protein sequence ID" value="HelroP90450"/>
    <property type="gene ID" value="HelroG90450"/>
</dbReference>
<dbReference type="InParanoid" id="T1G7R5"/>
<dbReference type="AlphaFoldDB" id="T1G7R5"/>
<keyword evidence="1" id="KW-1133">Transmembrane helix</keyword>
<organism evidence="3 4">
    <name type="scientific">Helobdella robusta</name>
    <name type="common">Californian leech</name>
    <dbReference type="NCBI Taxonomy" id="6412"/>
    <lineage>
        <taxon>Eukaryota</taxon>
        <taxon>Metazoa</taxon>
        <taxon>Spiralia</taxon>
        <taxon>Lophotrochozoa</taxon>
        <taxon>Annelida</taxon>
        <taxon>Clitellata</taxon>
        <taxon>Hirudinea</taxon>
        <taxon>Rhynchobdellida</taxon>
        <taxon>Glossiphoniidae</taxon>
        <taxon>Helobdella</taxon>
    </lineage>
</organism>
<dbReference type="OMA" id="FFLAWVY"/>
<reference evidence="2 4" key="2">
    <citation type="journal article" date="2013" name="Nature">
        <title>Insights into bilaterian evolution from three spiralian genomes.</title>
        <authorList>
            <person name="Simakov O."/>
            <person name="Marletaz F."/>
            <person name="Cho S.J."/>
            <person name="Edsinger-Gonzales E."/>
            <person name="Havlak P."/>
            <person name="Hellsten U."/>
            <person name="Kuo D.H."/>
            <person name="Larsson T."/>
            <person name="Lv J."/>
            <person name="Arendt D."/>
            <person name="Savage R."/>
            <person name="Osoegawa K."/>
            <person name="de Jong P."/>
            <person name="Grimwood J."/>
            <person name="Chapman J.A."/>
            <person name="Shapiro H."/>
            <person name="Aerts A."/>
            <person name="Otillar R.P."/>
            <person name="Terry A.Y."/>
            <person name="Boore J.L."/>
            <person name="Grigoriev I.V."/>
            <person name="Lindberg D.R."/>
            <person name="Seaver E.C."/>
            <person name="Weisblat D.A."/>
            <person name="Putnam N.H."/>
            <person name="Rokhsar D.S."/>
        </authorList>
    </citation>
    <scope>NUCLEOTIDE SEQUENCE</scope>
</reference>
<reference evidence="3" key="3">
    <citation type="submission" date="2015-06" db="UniProtKB">
        <authorList>
            <consortium name="EnsemblMetazoa"/>
        </authorList>
    </citation>
    <scope>IDENTIFICATION</scope>
</reference>
<feature type="transmembrane region" description="Helical" evidence="1">
    <location>
        <begin position="12"/>
        <end position="37"/>
    </location>
</feature>
<dbReference type="PANTHER" id="PTHR39948:SF1">
    <property type="entry name" value="GEO11419P1"/>
    <property type="match status" value="1"/>
</dbReference>
<evidence type="ECO:0000256" key="1">
    <source>
        <dbReference type="SAM" id="Phobius"/>
    </source>
</evidence>
<gene>
    <name evidence="3" type="primary">20217112</name>
    <name evidence="2" type="ORF">HELRODRAFT_90450</name>
</gene>
<keyword evidence="1" id="KW-0472">Membrane</keyword>
<dbReference type="eggNOG" id="ENOG502TKKX">
    <property type="taxonomic scope" value="Eukaryota"/>
</dbReference>
<protein>
    <submittedName>
        <fullName evidence="2 3">Uncharacterized protein</fullName>
    </submittedName>
</protein>
<dbReference type="OrthoDB" id="8912589at2759"/>
<dbReference type="PANTHER" id="PTHR39948">
    <property type="entry name" value="GEO11419P1"/>
    <property type="match status" value="1"/>
</dbReference>
<dbReference type="Proteomes" id="UP000015101">
    <property type="component" value="Unassembled WGS sequence"/>
</dbReference>
<dbReference type="HOGENOM" id="CLU_185534_0_0_1"/>
<reference evidence="4" key="1">
    <citation type="submission" date="2012-12" db="EMBL/GenBank/DDBJ databases">
        <authorList>
            <person name="Hellsten U."/>
            <person name="Grimwood J."/>
            <person name="Chapman J.A."/>
            <person name="Shapiro H."/>
            <person name="Aerts A."/>
            <person name="Otillar R.P."/>
            <person name="Terry A.Y."/>
            <person name="Boore J.L."/>
            <person name="Simakov O."/>
            <person name="Marletaz F."/>
            <person name="Cho S.-J."/>
            <person name="Edsinger-Gonzales E."/>
            <person name="Havlak P."/>
            <person name="Kuo D.-H."/>
            <person name="Larsson T."/>
            <person name="Lv J."/>
            <person name="Arendt D."/>
            <person name="Savage R."/>
            <person name="Osoegawa K."/>
            <person name="de Jong P."/>
            <person name="Lindberg D.R."/>
            <person name="Seaver E.C."/>
            <person name="Weisblat D.A."/>
            <person name="Putnam N.H."/>
            <person name="Grigoriev I.V."/>
            <person name="Rokhsar D.S."/>
        </authorList>
    </citation>
    <scope>NUCLEOTIDE SEQUENCE</scope>
</reference>
<keyword evidence="4" id="KW-1185">Reference proteome</keyword>
<evidence type="ECO:0000313" key="4">
    <source>
        <dbReference type="Proteomes" id="UP000015101"/>
    </source>
</evidence>
<dbReference type="EMBL" id="KB097722">
    <property type="protein sequence ID" value="ESN91110.1"/>
    <property type="molecule type" value="Genomic_DNA"/>
</dbReference>
<evidence type="ECO:0000313" key="3">
    <source>
        <dbReference type="EnsemblMetazoa" id="HelroP90450"/>
    </source>
</evidence>
<name>T1G7R5_HELRO</name>
<keyword evidence="1" id="KW-0812">Transmembrane</keyword>
<sequence>MANLCPGLLWSLLWFIGIIFVAWPIAFFLAWVYIFLIPFAACITPLKGLCDGLLGLVQLPLTFAQNMMAMKPCCG</sequence>
<dbReference type="CTD" id="20217112"/>
<dbReference type="KEGG" id="hro:HELRODRAFT_90450"/>